<dbReference type="EMBL" id="CP026095">
    <property type="protein sequence ID" value="AZV43109.1"/>
    <property type="molecule type" value="Genomic_DNA"/>
</dbReference>
<reference evidence="1 2" key="1">
    <citation type="submission" date="2018-01" db="EMBL/GenBank/DDBJ databases">
        <title>Bacillus asahii Genome sequencing and assembly.</title>
        <authorList>
            <person name="Jiang H."/>
            <person name="Feng Y."/>
            <person name="Zhao F."/>
            <person name="Lin X."/>
        </authorList>
    </citation>
    <scope>NUCLEOTIDE SEQUENCE [LARGE SCALE GENOMIC DNA]</scope>
    <source>
        <strain evidence="1 2">OM18</strain>
    </source>
</reference>
<gene>
    <name evidence="1" type="ORF">BAOM_2500</name>
</gene>
<evidence type="ECO:0000313" key="1">
    <source>
        <dbReference type="EMBL" id="AZV43109.1"/>
    </source>
</evidence>
<proteinExistence type="predicted"/>
<dbReference type="SUPFAM" id="SSF53383">
    <property type="entry name" value="PLP-dependent transferases"/>
    <property type="match status" value="1"/>
</dbReference>
<protein>
    <submittedName>
        <fullName evidence="1">Transcriptional regulator, GntR family</fullName>
    </submittedName>
</protein>
<dbReference type="AlphaFoldDB" id="A0A3T0KRS4"/>
<evidence type="ECO:0000313" key="2">
    <source>
        <dbReference type="Proteomes" id="UP000283095"/>
    </source>
</evidence>
<dbReference type="KEGG" id="pasa:BAOM_2500"/>
<dbReference type="InterPro" id="IPR015424">
    <property type="entry name" value="PyrdxlP-dep_Trfase"/>
</dbReference>
<sequence>MQKVVNKSYASQLLNYNDPAGIPHQKAAGLNWMKSFGIHADQENTAIVSGAQNALAIALTS</sequence>
<accession>A0A3T0KRS4</accession>
<dbReference type="Gene3D" id="3.40.640.10">
    <property type="entry name" value="Type I PLP-dependent aspartate aminotransferase-like (Major domain)"/>
    <property type="match status" value="1"/>
</dbReference>
<dbReference type="InterPro" id="IPR015421">
    <property type="entry name" value="PyrdxlP-dep_Trfase_major"/>
</dbReference>
<dbReference type="Proteomes" id="UP000283095">
    <property type="component" value="Chromosome"/>
</dbReference>
<name>A0A3T0KRS4_9BACI</name>
<organism evidence="1 2">
    <name type="scientific">Peribacillus asahii</name>
    <dbReference type="NCBI Taxonomy" id="228899"/>
    <lineage>
        <taxon>Bacteria</taxon>
        <taxon>Bacillati</taxon>
        <taxon>Bacillota</taxon>
        <taxon>Bacilli</taxon>
        <taxon>Bacillales</taxon>
        <taxon>Bacillaceae</taxon>
        <taxon>Peribacillus</taxon>
    </lineage>
</organism>